<dbReference type="EMBL" id="CP004120">
    <property type="protein sequence ID" value="AGT42606.1"/>
    <property type="molecule type" value="Genomic_DNA"/>
</dbReference>
<dbReference type="Proteomes" id="UP000015620">
    <property type="component" value="Chromosome"/>
</dbReference>
<keyword evidence="2" id="KW-1185">Reference proteome</keyword>
<dbReference type="KEGG" id="tped:TPE_0110"/>
<proteinExistence type="predicted"/>
<name>S6A2G3_9SPIR</name>
<organism evidence="1 2">
    <name type="scientific">Treponema pedis str. T A4</name>
    <dbReference type="NCBI Taxonomy" id="1291379"/>
    <lineage>
        <taxon>Bacteria</taxon>
        <taxon>Pseudomonadati</taxon>
        <taxon>Spirochaetota</taxon>
        <taxon>Spirochaetia</taxon>
        <taxon>Spirochaetales</taxon>
        <taxon>Treponemataceae</taxon>
        <taxon>Treponema</taxon>
    </lineage>
</organism>
<dbReference type="HOGENOM" id="CLU_2686726_0_0_12"/>
<dbReference type="AlphaFoldDB" id="S6A2G3"/>
<protein>
    <submittedName>
        <fullName evidence="1">YD repeat-containing protein</fullName>
    </submittedName>
</protein>
<evidence type="ECO:0000313" key="1">
    <source>
        <dbReference type="EMBL" id="AGT42606.1"/>
    </source>
</evidence>
<gene>
    <name evidence="1" type="ORF">TPE_0110</name>
</gene>
<accession>S6A2G3</accession>
<dbReference type="PATRIC" id="fig|1291379.3.peg.108"/>
<sequence length="74" mass="8180">MKLMNTKLSIYSQPSYLIRTAIEAVHAVRQSRTSRQIFFAVCVTKKQALTEGKSLACEDKCSKKIASDIGAASR</sequence>
<reference evidence="1 2" key="1">
    <citation type="journal article" date="2013" name="PLoS ONE">
        <title>Genome-Wide Relatedness of Treponema pedis, from Gingiva and Necrotic Skin Lesions of Pigs, with the Human Oral Pathogen Treponema denticola.</title>
        <authorList>
            <person name="Svartstrom O."/>
            <person name="Mushtaq M."/>
            <person name="Pringle M."/>
            <person name="Segerman B."/>
        </authorList>
    </citation>
    <scope>NUCLEOTIDE SEQUENCE [LARGE SCALE GENOMIC DNA]</scope>
    <source>
        <strain evidence="1">T A4</strain>
    </source>
</reference>
<evidence type="ECO:0000313" key="2">
    <source>
        <dbReference type="Proteomes" id="UP000015620"/>
    </source>
</evidence>